<dbReference type="RefSeq" id="WP_149317352.1">
    <property type="nucleotide sequence ID" value="NZ_VWRN01000031.1"/>
</dbReference>
<dbReference type="AlphaFoldDB" id="A0A5M8ASD9"/>
<protein>
    <submittedName>
        <fullName evidence="3">Tripartite tricarboxylate transporter substrate binding protein</fullName>
    </submittedName>
</protein>
<gene>
    <name evidence="3" type="ORF">F1599_11915</name>
</gene>
<dbReference type="InterPro" id="IPR005064">
    <property type="entry name" value="BUG"/>
</dbReference>
<dbReference type="Proteomes" id="UP000324324">
    <property type="component" value="Unassembled WGS sequence"/>
</dbReference>
<keyword evidence="2" id="KW-0732">Signal</keyword>
<evidence type="ECO:0000313" key="3">
    <source>
        <dbReference type="EMBL" id="KAA6124600.1"/>
    </source>
</evidence>
<dbReference type="PANTHER" id="PTHR42928">
    <property type="entry name" value="TRICARBOXYLATE-BINDING PROTEIN"/>
    <property type="match status" value="1"/>
</dbReference>
<reference evidence="3 4" key="1">
    <citation type="submission" date="2019-09" db="EMBL/GenBank/DDBJ databases">
        <title>Isolation of a novel species in the genus Cupriavidus from patients with sepsis using whole genome sequencing.</title>
        <authorList>
            <person name="Kweon O.J."/>
            <person name="Lee M.-K."/>
        </authorList>
    </citation>
    <scope>NUCLEOTIDE SEQUENCE [LARGE SCALE GENOMIC DNA]</scope>
    <source>
        <strain evidence="3 4">MKL-01</strain>
    </source>
</reference>
<sequence>MNPSRRKLLQTSAALAGSLALPRLAGAQALTTTAAATAASATIDGPIRIVLPYPPGGSTDAITRFIADRLGAALKQTVIVENRPGAAGMIGAAQVAKSPADGRTLLFTNTALIQSPLIQPKPLYDPMTDFDPLSLVADAAQVFVANVDLPVKSLRDYAAWAKAHPGSAYGSLGVGSTGHLYGELFKRRAQVEIVHAAYKGDAPAIADLLAKQLPAGFVSTVVARTYGEAGRIKVLATLGTTRVPSMPDVPTFAESGYQGFEAIGWIGMLAPHGCARPVIDRLSAEIARIVRSPDGSRMLTEAGMLPRGTSADEFAALLKRDQKVWQALVQQTGIRVG</sequence>
<feature type="signal peptide" evidence="2">
    <location>
        <begin position="1"/>
        <end position="27"/>
    </location>
</feature>
<comment type="caution">
    <text evidence="3">The sequence shown here is derived from an EMBL/GenBank/DDBJ whole genome shotgun (WGS) entry which is preliminary data.</text>
</comment>
<dbReference type="CDD" id="cd07012">
    <property type="entry name" value="PBP2_Bug_TTT"/>
    <property type="match status" value="1"/>
</dbReference>
<dbReference type="PANTHER" id="PTHR42928:SF5">
    <property type="entry name" value="BLR1237 PROTEIN"/>
    <property type="match status" value="1"/>
</dbReference>
<evidence type="ECO:0000256" key="1">
    <source>
        <dbReference type="ARBA" id="ARBA00006987"/>
    </source>
</evidence>
<dbReference type="Gene3D" id="3.40.190.10">
    <property type="entry name" value="Periplasmic binding protein-like II"/>
    <property type="match status" value="1"/>
</dbReference>
<evidence type="ECO:0000256" key="2">
    <source>
        <dbReference type="SAM" id="SignalP"/>
    </source>
</evidence>
<name>A0A5M8ASD9_9BURK</name>
<dbReference type="EMBL" id="VWRN01000031">
    <property type="protein sequence ID" value="KAA6124600.1"/>
    <property type="molecule type" value="Genomic_DNA"/>
</dbReference>
<dbReference type="InterPro" id="IPR042100">
    <property type="entry name" value="Bug_dom1"/>
</dbReference>
<dbReference type="PIRSF" id="PIRSF017082">
    <property type="entry name" value="YflP"/>
    <property type="match status" value="1"/>
</dbReference>
<keyword evidence="4" id="KW-1185">Reference proteome</keyword>
<feature type="chain" id="PRO_5024375211" evidence="2">
    <location>
        <begin position="28"/>
        <end position="337"/>
    </location>
</feature>
<dbReference type="Pfam" id="PF03401">
    <property type="entry name" value="TctC"/>
    <property type="match status" value="1"/>
</dbReference>
<comment type="similarity">
    <text evidence="1">Belongs to the UPF0065 (bug) family.</text>
</comment>
<accession>A0A5M8ASD9</accession>
<organism evidence="3 4">
    <name type="scientific">Cupriavidus cauae</name>
    <dbReference type="NCBI Taxonomy" id="2608999"/>
    <lineage>
        <taxon>Bacteria</taxon>
        <taxon>Pseudomonadati</taxon>
        <taxon>Pseudomonadota</taxon>
        <taxon>Betaproteobacteria</taxon>
        <taxon>Burkholderiales</taxon>
        <taxon>Burkholderiaceae</taxon>
        <taxon>Cupriavidus</taxon>
    </lineage>
</organism>
<proteinExistence type="inferred from homology"/>
<dbReference type="SUPFAM" id="SSF53850">
    <property type="entry name" value="Periplasmic binding protein-like II"/>
    <property type="match status" value="1"/>
</dbReference>
<evidence type="ECO:0000313" key="4">
    <source>
        <dbReference type="Proteomes" id="UP000324324"/>
    </source>
</evidence>
<dbReference type="Gene3D" id="3.40.190.150">
    <property type="entry name" value="Bordetella uptake gene, domain 1"/>
    <property type="match status" value="1"/>
</dbReference>
<dbReference type="PROSITE" id="PS51318">
    <property type="entry name" value="TAT"/>
    <property type="match status" value="1"/>
</dbReference>
<dbReference type="InterPro" id="IPR006311">
    <property type="entry name" value="TAT_signal"/>
</dbReference>